<sequence length="136" mass="14433">MGVISERVGRTCLTVTSLLVASRKPQSTKPQSHTYTQGLPLRIDSHQSASHSTNNPATKPPCTHAPTHLPMPTQPHGTRSTALLPPSLLTLILIPTHPTNRTHPRTQATVSPLHVAGAARALECVCVCVCKRSGSG</sequence>
<dbReference type="AlphaFoldDB" id="A0A6A6B592"/>
<organism evidence="2 3">
    <name type="scientific">Aplosporella prunicola CBS 121167</name>
    <dbReference type="NCBI Taxonomy" id="1176127"/>
    <lineage>
        <taxon>Eukaryota</taxon>
        <taxon>Fungi</taxon>
        <taxon>Dikarya</taxon>
        <taxon>Ascomycota</taxon>
        <taxon>Pezizomycotina</taxon>
        <taxon>Dothideomycetes</taxon>
        <taxon>Dothideomycetes incertae sedis</taxon>
        <taxon>Botryosphaeriales</taxon>
        <taxon>Aplosporellaceae</taxon>
        <taxon>Aplosporella</taxon>
    </lineage>
</organism>
<evidence type="ECO:0000313" key="3">
    <source>
        <dbReference type="Proteomes" id="UP000799438"/>
    </source>
</evidence>
<protein>
    <submittedName>
        <fullName evidence="2">Uncharacterized protein</fullName>
    </submittedName>
</protein>
<keyword evidence="3" id="KW-1185">Reference proteome</keyword>
<name>A0A6A6B592_9PEZI</name>
<dbReference type="Proteomes" id="UP000799438">
    <property type="component" value="Unassembled WGS sequence"/>
</dbReference>
<feature type="region of interest" description="Disordered" evidence="1">
    <location>
        <begin position="22"/>
        <end position="64"/>
    </location>
</feature>
<reference evidence="2" key="1">
    <citation type="journal article" date="2020" name="Stud. Mycol.">
        <title>101 Dothideomycetes genomes: a test case for predicting lifestyles and emergence of pathogens.</title>
        <authorList>
            <person name="Haridas S."/>
            <person name="Albert R."/>
            <person name="Binder M."/>
            <person name="Bloem J."/>
            <person name="Labutti K."/>
            <person name="Salamov A."/>
            <person name="Andreopoulos B."/>
            <person name="Baker S."/>
            <person name="Barry K."/>
            <person name="Bills G."/>
            <person name="Bluhm B."/>
            <person name="Cannon C."/>
            <person name="Castanera R."/>
            <person name="Culley D."/>
            <person name="Daum C."/>
            <person name="Ezra D."/>
            <person name="Gonzalez J."/>
            <person name="Henrissat B."/>
            <person name="Kuo A."/>
            <person name="Liang C."/>
            <person name="Lipzen A."/>
            <person name="Lutzoni F."/>
            <person name="Magnuson J."/>
            <person name="Mondo S."/>
            <person name="Nolan M."/>
            <person name="Ohm R."/>
            <person name="Pangilinan J."/>
            <person name="Park H.-J."/>
            <person name="Ramirez L."/>
            <person name="Alfaro M."/>
            <person name="Sun H."/>
            <person name="Tritt A."/>
            <person name="Yoshinaga Y."/>
            <person name="Zwiers L.-H."/>
            <person name="Turgeon B."/>
            <person name="Goodwin S."/>
            <person name="Spatafora J."/>
            <person name="Crous P."/>
            <person name="Grigoriev I."/>
        </authorList>
    </citation>
    <scope>NUCLEOTIDE SEQUENCE</scope>
    <source>
        <strain evidence="2">CBS 121167</strain>
    </source>
</reference>
<accession>A0A6A6B592</accession>
<feature type="compositionally biased region" description="Polar residues" evidence="1">
    <location>
        <begin position="22"/>
        <end position="37"/>
    </location>
</feature>
<dbReference type="GeneID" id="54304584"/>
<dbReference type="RefSeq" id="XP_033394923.1">
    <property type="nucleotide sequence ID" value="XM_033547077.1"/>
</dbReference>
<proteinExistence type="predicted"/>
<evidence type="ECO:0000313" key="2">
    <source>
        <dbReference type="EMBL" id="KAF2139210.1"/>
    </source>
</evidence>
<feature type="compositionally biased region" description="Polar residues" evidence="1">
    <location>
        <begin position="46"/>
        <end position="57"/>
    </location>
</feature>
<gene>
    <name evidence="2" type="ORF">K452DRAFT_73577</name>
</gene>
<evidence type="ECO:0000256" key="1">
    <source>
        <dbReference type="SAM" id="MobiDB-lite"/>
    </source>
</evidence>
<dbReference type="EMBL" id="ML995493">
    <property type="protein sequence ID" value="KAF2139210.1"/>
    <property type="molecule type" value="Genomic_DNA"/>
</dbReference>